<gene>
    <name evidence="1" type="ORF">LOK49_LG12G00321</name>
</gene>
<evidence type="ECO:0000313" key="2">
    <source>
        <dbReference type="Proteomes" id="UP001060215"/>
    </source>
</evidence>
<protein>
    <submittedName>
        <fullName evidence="1">Uncharacterized protein</fullName>
    </submittedName>
</protein>
<accession>A0ACC0FPI4</accession>
<proteinExistence type="predicted"/>
<keyword evidence="2" id="KW-1185">Reference proteome</keyword>
<dbReference type="Proteomes" id="UP001060215">
    <property type="component" value="Chromosome 13"/>
</dbReference>
<sequence length="79" mass="9357">MTQAISSLGVEWCDRWNDGRSSRVAWVFKLIIETEPSVYLWAYILNCCMFYELEQPAETEEHLFYLEGSRIETLIIPTY</sequence>
<evidence type="ECO:0000313" key="1">
    <source>
        <dbReference type="EMBL" id="KAI7990687.1"/>
    </source>
</evidence>
<comment type="caution">
    <text evidence="1">The sequence shown here is derived from an EMBL/GenBank/DDBJ whole genome shotgun (WGS) entry which is preliminary data.</text>
</comment>
<dbReference type="EMBL" id="CM045770">
    <property type="protein sequence ID" value="KAI7990687.1"/>
    <property type="molecule type" value="Genomic_DNA"/>
</dbReference>
<reference evidence="1 2" key="1">
    <citation type="journal article" date="2022" name="Plant J.">
        <title>Chromosome-level genome of Camellia lanceoleosa provides a valuable resource for understanding genome evolution and self-incompatibility.</title>
        <authorList>
            <person name="Gong W."/>
            <person name="Xiao S."/>
            <person name="Wang L."/>
            <person name="Liao Z."/>
            <person name="Chang Y."/>
            <person name="Mo W."/>
            <person name="Hu G."/>
            <person name="Li W."/>
            <person name="Zhao G."/>
            <person name="Zhu H."/>
            <person name="Hu X."/>
            <person name="Ji K."/>
            <person name="Xiang X."/>
            <person name="Song Q."/>
            <person name="Yuan D."/>
            <person name="Jin S."/>
            <person name="Zhang L."/>
        </authorList>
    </citation>
    <scope>NUCLEOTIDE SEQUENCE [LARGE SCALE GENOMIC DNA]</scope>
    <source>
        <strain evidence="1">SQ_2022a</strain>
    </source>
</reference>
<organism evidence="1 2">
    <name type="scientific">Camellia lanceoleosa</name>
    <dbReference type="NCBI Taxonomy" id="1840588"/>
    <lineage>
        <taxon>Eukaryota</taxon>
        <taxon>Viridiplantae</taxon>
        <taxon>Streptophyta</taxon>
        <taxon>Embryophyta</taxon>
        <taxon>Tracheophyta</taxon>
        <taxon>Spermatophyta</taxon>
        <taxon>Magnoliopsida</taxon>
        <taxon>eudicotyledons</taxon>
        <taxon>Gunneridae</taxon>
        <taxon>Pentapetalae</taxon>
        <taxon>asterids</taxon>
        <taxon>Ericales</taxon>
        <taxon>Theaceae</taxon>
        <taxon>Camellia</taxon>
    </lineage>
</organism>
<name>A0ACC0FPI4_9ERIC</name>